<protein>
    <submittedName>
        <fullName evidence="2">Uncharacterized protein</fullName>
    </submittedName>
</protein>
<dbReference type="Proteomes" id="UP001066276">
    <property type="component" value="Chromosome 5"/>
</dbReference>
<comment type="caution">
    <text evidence="2">The sequence shown here is derived from an EMBL/GenBank/DDBJ whole genome shotgun (WGS) entry which is preliminary data.</text>
</comment>
<sequence length="115" mass="11393">MRGAGQCRLRGAALPFPADAGTPSIMSTLTGSAHADPGPQRCGFDPGGEHRARESRGAGYSHNAAGPGEEEAAASAPGAGTGEEEDTPTVGAGALTSPTARGCLHSASGHHYLQT</sequence>
<keyword evidence="3" id="KW-1185">Reference proteome</keyword>
<gene>
    <name evidence="2" type="ORF">NDU88_000616</name>
</gene>
<dbReference type="EMBL" id="JANPWB010000009">
    <property type="protein sequence ID" value="KAJ1147757.1"/>
    <property type="molecule type" value="Genomic_DNA"/>
</dbReference>
<evidence type="ECO:0000313" key="3">
    <source>
        <dbReference type="Proteomes" id="UP001066276"/>
    </source>
</evidence>
<evidence type="ECO:0000256" key="1">
    <source>
        <dbReference type="SAM" id="MobiDB-lite"/>
    </source>
</evidence>
<accession>A0AAV7R7A8</accession>
<proteinExistence type="predicted"/>
<name>A0AAV7R7A8_PLEWA</name>
<evidence type="ECO:0000313" key="2">
    <source>
        <dbReference type="EMBL" id="KAJ1147757.1"/>
    </source>
</evidence>
<dbReference type="AlphaFoldDB" id="A0AAV7R7A8"/>
<reference evidence="2" key="1">
    <citation type="journal article" date="2022" name="bioRxiv">
        <title>Sequencing and chromosome-scale assembly of the giantPleurodeles waltlgenome.</title>
        <authorList>
            <person name="Brown T."/>
            <person name="Elewa A."/>
            <person name="Iarovenko S."/>
            <person name="Subramanian E."/>
            <person name="Araus A.J."/>
            <person name="Petzold A."/>
            <person name="Susuki M."/>
            <person name="Suzuki K.-i.T."/>
            <person name="Hayashi T."/>
            <person name="Toyoda A."/>
            <person name="Oliveira C."/>
            <person name="Osipova E."/>
            <person name="Leigh N.D."/>
            <person name="Simon A."/>
            <person name="Yun M.H."/>
        </authorList>
    </citation>
    <scope>NUCLEOTIDE SEQUENCE</scope>
    <source>
        <strain evidence="2">20211129_DDA</strain>
        <tissue evidence="2">Liver</tissue>
    </source>
</reference>
<feature type="region of interest" description="Disordered" evidence="1">
    <location>
        <begin position="1"/>
        <end position="115"/>
    </location>
</feature>
<organism evidence="2 3">
    <name type="scientific">Pleurodeles waltl</name>
    <name type="common">Iberian ribbed newt</name>
    <dbReference type="NCBI Taxonomy" id="8319"/>
    <lineage>
        <taxon>Eukaryota</taxon>
        <taxon>Metazoa</taxon>
        <taxon>Chordata</taxon>
        <taxon>Craniata</taxon>
        <taxon>Vertebrata</taxon>
        <taxon>Euteleostomi</taxon>
        <taxon>Amphibia</taxon>
        <taxon>Batrachia</taxon>
        <taxon>Caudata</taxon>
        <taxon>Salamandroidea</taxon>
        <taxon>Salamandridae</taxon>
        <taxon>Pleurodelinae</taxon>
        <taxon>Pleurodeles</taxon>
    </lineage>
</organism>
<feature type="compositionally biased region" description="Basic and acidic residues" evidence="1">
    <location>
        <begin position="47"/>
        <end position="56"/>
    </location>
</feature>